<evidence type="ECO:0000256" key="2">
    <source>
        <dbReference type="SAM" id="Phobius"/>
    </source>
</evidence>
<reference evidence="3 4" key="1">
    <citation type="submission" date="2016-10" db="EMBL/GenBank/DDBJ databases">
        <authorList>
            <person name="de Groot N.N."/>
        </authorList>
    </citation>
    <scope>NUCLEOTIDE SEQUENCE [LARGE SCALE GENOMIC DNA]</scope>
    <source>
        <strain evidence="3 4">743A</strain>
    </source>
</reference>
<protein>
    <recommendedName>
        <fullName evidence="5">Guanylate cyclase domain-containing protein</fullName>
    </recommendedName>
</protein>
<dbReference type="AlphaFoldDB" id="A0A1I6LTY3"/>
<sequence>MNKSELNDLHYILIGLSAILLTICLAEVIMLLVSKYRRKKQMEEEKEKLQQEKEKQDALINLSKLLPVKLFQELEINKLSEISMSPQKYINSVVLEVNAAEFGKAVQRMQAQEVFTYINHMLNEIVPIVCENGGTIDKFDDAGFTAFFFENYEKSLETAVSICEVKNKLTLLNQEYDKFSVGLCYGSVMVGVVGQKKRMSLLTVSEFTGLSIYLQSIAGKYYANILITGSYAELIDHFSEKFNSRFVGYIYMNITKSIEKIYDVFDGDPIETRNRKRRTKILFEKGVALFSQSNFEEARSHFIEVLKTDRFDRAAKEYLYLCDKYINQDINQEKQIFIESY</sequence>
<keyword evidence="1" id="KW-0175">Coiled coil</keyword>
<dbReference type="SUPFAM" id="SSF48452">
    <property type="entry name" value="TPR-like"/>
    <property type="match status" value="1"/>
</dbReference>
<gene>
    <name evidence="3" type="ORF">SAMN05661086_03564</name>
</gene>
<keyword evidence="4" id="KW-1185">Reference proteome</keyword>
<evidence type="ECO:0000256" key="1">
    <source>
        <dbReference type="SAM" id="Coils"/>
    </source>
</evidence>
<dbReference type="STRING" id="37658.SAMN05661086_03564"/>
<dbReference type="InterPro" id="IPR029787">
    <property type="entry name" value="Nucleotide_cyclase"/>
</dbReference>
<organism evidence="3 4">
    <name type="scientific">Anaeromicropila populeti</name>
    <dbReference type="NCBI Taxonomy" id="37658"/>
    <lineage>
        <taxon>Bacteria</taxon>
        <taxon>Bacillati</taxon>
        <taxon>Bacillota</taxon>
        <taxon>Clostridia</taxon>
        <taxon>Lachnospirales</taxon>
        <taxon>Lachnospiraceae</taxon>
        <taxon>Anaeromicropila</taxon>
    </lineage>
</organism>
<dbReference type="RefSeq" id="WP_092564034.1">
    <property type="nucleotide sequence ID" value="NZ_FOYZ01000021.1"/>
</dbReference>
<proteinExistence type="predicted"/>
<name>A0A1I6LTY3_9FIRM</name>
<dbReference type="Proteomes" id="UP000199659">
    <property type="component" value="Unassembled WGS sequence"/>
</dbReference>
<evidence type="ECO:0000313" key="3">
    <source>
        <dbReference type="EMBL" id="SFS06931.1"/>
    </source>
</evidence>
<evidence type="ECO:0008006" key="5">
    <source>
        <dbReference type="Google" id="ProtNLM"/>
    </source>
</evidence>
<keyword evidence="2" id="KW-0812">Transmembrane</keyword>
<dbReference type="EMBL" id="FOYZ01000021">
    <property type="protein sequence ID" value="SFS06931.1"/>
    <property type="molecule type" value="Genomic_DNA"/>
</dbReference>
<dbReference type="OrthoDB" id="337251at2"/>
<dbReference type="Gene3D" id="3.30.70.1230">
    <property type="entry name" value="Nucleotide cyclase"/>
    <property type="match status" value="1"/>
</dbReference>
<dbReference type="InterPro" id="IPR011990">
    <property type="entry name" value="TPR-like_helical_dom_sf"/>
</dbReference>
<feature type="transmembrane region" description="Helical" evidence="2">
    <location>
        <begin position="12"/>
        <end position="33"/>
    </location>
</feature>
<keyword evidence="2" id="KW-1133">Transmembrane helix</keyword>
<evidence type="ECO:0000313" key="4">
    <source>
        <dbReference type="Proteomes" id="UP000199659"/>
    </source>
</evidence>
<accession>A0A1I6LTY3</accession>
<feature type="coiled-coil region" evidence="1">
    <location>
        <begin position="32"/>
        <end position="62"/>
    </location>
</feature>
<dbReference type="SUPFAM" id="SSF55073">
    <property type="entry name" value="Nucleotide cyclase"/>
    <property type="match status" value="1"/>
</dbReference>
<keyword evidence="2" id="KW-0472">Membrane</keyword>